<evidence type="ECO:0000313" key="1">
    <source>
        <dbReference type="EnsemblPlants" id="MELO3C029792.2.1"/>
    </source>
</evidence>
<accession>A0A9I9E7A8</accession>
<sequence length="38" mass="4560">MTARGRRLLQWRGEHALVRQRATEKDGWCDKLHANRRS</sequence>
<reference evidence="1" key="1">
    <citation type="submission" date="2023-03" db="UniProtKB">
        <authorList>
            <consortium name="EnsemblPlants"/>
        </authorList>
    </citation>
    <scope>IDENTIFICATION</scope>
</reference>
<organism evidence="1">
    <name type="scientific">Cucumis melo</name>
    <name type="common">Muskmelon</name>
    <dbReference type="NCBI Taxonomy" id="3656"/>
    <lineage>
        <taxon>Eukaryota</taxon>
        <taxon>Viridiplantae</taxon>
        <taxon>Streptophyta</taxon>
        <taxon>Embryophyta</taxon>
        <taxon>Tracheophyta</taxon>
        <taxon>Spermatophyta</taxon>
        <taxon>Magnoliopsida</taxon>
        <taxon>eudicotyledons</taxon>
        <taxon>Gunneridae</taxon>
        <taxon>Pentapetalae</taxon>
        <taxon>rosids</taxon>
        <taxon>fabids</taxon>
        <taxon>Cucurbitales</taxon>
        <taxon>Cucurbitaceae</taxon>
        <taxon>Benincaseae</taxon>
        <taxon>Cucumis</taxon>
    </lineage>
</organism>
<dbReference type="EnsemblPlants" id="MELO3C029792.2.1">
    <property type="protein sequence ID" value="MELO3C029792.2.1"/>
    <property type="gene ID" value="MELO3C029792.2"/>
</dbReference>
<dbReference type="Gramene" id="MELO3C029792.2.1">
    <property type="protein sequence ID" value="MELO3C029792.2.1"/>
    <property type="gene ID" value="MELO3C029792.2"/>
</dbReference>
<proteinExistence type="predicted"/>
<dbReference type="AlphaFoldDB" id="A0A9I9E7A8"/>
<name>A0A9I9E7A8_CUCME</name>
<protein>
    <submittedName>
        <fullName evidence="1">Uncharacterized protein</fullName>
    </submittedName>
</protein>